<keyword evidence="2" id="KW-1185">Reference proteome</keyword>
<evidence type="ECO:0000313" key="1">
    <source>
        <dbReference type="EMBL" id="KAK8213274.1"/>
    </source>
</evidence>
<name>A0ACC3SJD8_9PEZI</name>
<comment type="caution">
    <text evidence="1">The sequence shown here is derived from an EMBL/GenBank/DDBJ whole genome shotgun (WGS) entry which is preliminary data.</text>
</comment>
<sequence length="445" mass="49210">MFSRGPSTSHDVLAQLAARYDSMIATGQYVPFLYPGGTIGAAVVIAYLLIDHRRSRVLERCRYLAFAFVFAFAGYCILYCRARNPAAAFGVGLISAWSILWCAVMLVFNDAQTDFKRIERRERDLDRTSSAQTSPQNGSTTQGNGSALRKRHPTAGQENGTSNTGPGSTQRPAQREGTFTWQTYPSSPFIERMDWVADLFCNFRGMGWNWRIACLPPPPRSPHRDAPIPRHALAAEEPALGPCPRVPGPGSPQDPRRSRSLHVGSRLRRASPLPTRPPDTIPSGGEIHASACQPRRDLLRPANDLLPRPYLLRRPARAQDPRRQRRAMDVPGRLRQLYERLRQRPRGLVGRVVAPKFPVRVRVARDVGGQTLGLGPAQREGEDAVVDGRVCAEWVSACVWELHPDWRYEATNGSVSLLHVADLGRGGADGGQYGSQAGWRDGEVA</sequence>
<accession>A0ACC3SJD8</accession>
<gene>
    <name evidence="1" type="ORF">M8818_002572</name>
</gene>
<reference evidence="1" key="1">
    <citation type="submission" date="2024-02" db="EMBL/GenBank/DDBJ databases">
        <title>Metagenome Assembled Genome of Zalaria obscura JY119.</title>
        <authorList>
            <person name="Vighnesh L."/>
            <person name="Jagadeeshwari U."/>
            <person name="Venkata Ramana C."/>
            <person name="Sasikala C."/>
        </authorList>
    </citation>
    <scope>NUCLEOTIDE SEQUENCE</scope>
    <source>
        <strain evidence="1">JY119</strain>
    </source>
</reference>
<dbReference type="Proteomes" id="UP001320706">
    <property type="component" value="Unassembled WGS sequence"/>
</dbReference>
<dbReference type="EMBL" id="JAMKPW020000011">
    <property type="protein sequence ID" value="KAK8213274.1"/>
    <property type="molecule type" value="Genomic_DNA"/>
</dbReference>
<evidence type="ECO:0000313" key="2">
    <source>
        <dbReference type="Proteomes" id="UP001320706"/>
    </source>
</evidence>
<proteinExistence type="predicted"/>
<protein>
    <submittedName>
        <fullName evidence="1">Uncharacterized protein</fullName>
    </submittedName>
</protein>
<organism evidence="1 2">
    <name type="scientific">Zalaria obscura</name>
    <dbReference type="NCBI Taxonomy" id="2024903"/>
    <lineage>
        <taxon>Eukaryota</taxon>
        <taxon>Fungi</taxon>
        <taxon>Dikarya</taxon>
        <taxon>Ascomycota</taxon>
        <taxon>Pezizomycotina</taxon>
        <taxon>Dothideomycetes</taxon>
        <taxon>Dothideomycetidae</taxon>
        <taxon>Dothideales</taxon>
        <taxon>Zalariaceae</taxon>
        <taxon>Zalaria</taxon>
    </lineage>
</organism>